<dbReference type="InterPro" id="IPR018968">
    <property type="entry name" value="Phasin"/>
</dbReference>
<name>A0A1W6MT31_9HYPH</name>
<sequence>MRFDFSEIKAFGGNPFEAFVKANPSTESLQAIAAETAEYSKTSFEKGRAFYEKLLTVKQMDEALALQTDFAKSTYEDFMAQATKISGLYANLFQSAFKPVTAAGPQA</sequence>
<gene>
    <name evidence="2" type="ORF">B1812_06170</name>
</gene>
<reference evidence="2 3" key="1">
    <citation type="submission" date="2017-02" db="EMBL/GenBank/DDBJ databases">
        <authorList>
            <person name="Peterson S.W."/>
        </authorList>
    </citation>
    <scope>NUCLEOTIDE SEQUENCE [LARGE SCALE GENOMIC DNA]</scope>
    <source>
        <strain evidence="2 3">S285</strain>
    </source>
</reference>
<evidence type="ECO:0000313" key="3">
    <source>
        <dbReference type="Proteomes" id="UP000193978"/>
    </source>
</evidence>
<feature type="domain" description="Phasin" evidence="1">
    <location>
        <begin position="13"/>
        <end position="102"/>
    </location>
</feature>
<dbReference type="Pfam" id="PF09361">
    <property type="entry name" value="Phasin_2"/>
    <property type="match status" value="1"/>
</dbReference>
<dbReference type="EMBL" id="CP019948">
    <property type="protein sequence ID" value="ARN80727.1"/>
    <property type="molecule type" value="Genomic_DNA"/>
</dbReference>
<evidence type="ECO:0000313" key="2">
    <source>
        <dbReference type="EMBL" id="ARN80727.1"/>
    </source>
</evidence>
<keyword evidence="3" id="KW-1185">Reference proteome</keyword>
<organism evidence="2 3">
    <name type="scientific">Methylocystis bryophila</name>
    <dbReference type="NCBI Taxonomy" id="655015"/>
    <lineage>
        <taxon>Bacteria</taxon>
        <taxon>Pseudomonadati</taxon>
        <taxon>Pseudomonadota</taxon>
        <taxon>Alphaproteobacteria</taxon>
        <taxon>Hyphomicrobiales</taxon>
        <taxon>Methylocystaceae</taxon>
        <taxon>Methylocystis</taxon>
    </lineage>
</organism>
<dbReference type="Proteomes" id="UP000193978">
    <property type="component" value="Chromosome"/>
</dbReference>
<dbReference type="OrthoDB" id="7678100at2"/>
<protein>
    <recommendedName>
        <fullName evidence="1">Phasin domain-containing protein</fullName>
    </recommendedName>
</protein>
<dbReference type="STRING" id="655015.B1812_06170"/>
<dbReference type="RefSeq" id="WP_085770805.1">
    <property type="nucleotide sequence ID" value="NZ_AP027149.1"/>
</dbReference>
<proteinExistence type="predicted"/>
<dbReference type="AlphaFoldDB" id="A0A1W6MT31"/>
<evidence type="ECO:0000259" key="1">
    <source>
        <dbReference type="Pfam" id="PF09361"/>
    </source>
</evidence>
<dbReference type="KEGG" id="mbry:B1812_06170"/>
<accession>A0A1W6MT31</accession>